<dbReference type="OrthoDB" id="3233388at2"/>
<dbReference type="PATRIC" id="fig|1526658.3.peg.3829"/>
<keyword evidence="2" id="KW-1185">Reference proteome</keyword>
<dbReference type="Pfam" id="PF05973">
    <property type="entry name" value="Gp49"/>
    <property type="match status" value="1"/>
</dbReference>
<protein>
    <recommendedName>
        <fullName evidence="3">Type II toxin-antitoxin system RelE/ParE family toxin</fullName>
    </recommendedName>
</protein>
<reference evidence="1 2" key="1">
    <citation type="submission" date="2015-07" db="EMBL/GenBank/DDBJ databases">
        <title>Whole genome sequencing of Bosea vaviloviae isolated from cave pool.</title>
        <authorList>
            <person name="Tan N.E.H."/>
            <person name="Lee Y.P."/>
            <person name="Gan H.M."/>
            <person name="Barton H."/>
            <person name="Savka M.A."/>
        </authorList>
    </citation>
    <scope>NUCLEOTIDE SEQUENCE [LARGE SCALE GENOMIC DNA]</scope>
    <source>
        <strain evidence="1 2">SD260</strain>
    </source>
</reference>
<dbReference type="EMBL" id="LGSZ01000040">
    <property type="protein sequence ID" value="KPH80503.1"/>
    <property type="molecule type" value="Genomic_DNA"/>
</dbReference>
<dbReference type="InterPro" id="IPR009241">
    <property type="entry name" value="HigB-like"/>
</dbReference>
<sequence>MSTTSGWSFEFLNAVVKAEADALSDDIRAKLFRYAEIIEDEGLDVLPYGWVKPLGDKLWELRLTGRDGIARAIYVTATGKRVVIVRVFVKKTEKTPPKELRIARMRAKEV</sequence>
<evidence type="ECO:0000313" key="1">
    <source>
        <dbReference type="EMBL" id="KPH80503.1"/>
    </source>
</evidence>
<organism evidence="1 2">
    <name type="scientific">Bosea vaviloviae</name>
    <dbReference type="NCBI Taxonomy" id="1526658"/>
    <lineage>
        <taxon>Bacteria</taxon>
        <taxon>Pseudomonadati</taxon>
        <taxon>Pseudomonadota</taxon>
        <taxon>Alphaproteobacteria</taxon>
        <taxon>Hyphomicrobiales</taxon>
        <taxon>Boseaceae</taxon>
        <taxon>Bosea</taxon>
    </lineage>
</organism>
<dbReference type="RefSeq" id="WP_054209290.1">
    <property type="nucleotide sequence ID" value="NZ_LGSZ01000040.1"/>
</dbReference>
<name>A0A0N1N147_9HYPH</name>
<dbReference type="AlphaFoldDB" id="A0A0N1N147"/>
<comment type="caution">
    <text evidence="1">The sequence shown here is derived from an EMBL/GenBank/DDBJ whole genome shotgun (WGS) entry which is preliminary data.</text>
</comment>
<gene>
    <name evidence="1" type="ORF">AE618_11985</name>
</gene>
<evidence type="ECO:0000313" key="2">
    <source>
        <dbReference type="Proteomes" id="UP000037822"/>
    </source>
</evidence>
<accession>A0A0N1N147</accession>
<evidence type="ECO:0008006" key="3">
    <source>
        <dbReference type="Google" id="ProtNLM"/>
    </source>
</evidence>
<proteinExistence type="predicted"/>
<dbReference type="Proteomes" id="UP000037822">
    <property type="component" value="Unassembled WGS sequence"/>
</dbReference>